<dbReference type="PANTHER" id="PTHR11537:SF254">
    <property type="entry name" value="POTASSIUM VOLTAGE-GATED CHANNEL PROTEIN SHAB"/>
    <property type="match status" value="1"/>
</dbReference>
<dbReference type="FunFam" id="1.10.287.70:FF:000028">
    <property type="entry name" value="potassium voltage-gated channel subfamily D member 3"/>
    <property type="match status" value="1"/>
</dbReference>
<evidence type="ECO:0000256" key="5">
    <source>
        <dbReference type="ARBA" id="ARBA00022826"/>
    </source>
</evidence>
<reference evidence="14 15" key="1">
    <citation type="submission" date="2018-06" db="EMBL/GenBank/DDBJ databases">
        <title>Lujinxingia sediminis gen. nov. sp. nov., a new facultative anaerobic member of the class Deltaproteobacteria, and proposal of Lujinxingaceae fam. nov.</title>
        <authorList>
            <person name="Guo L.-Y."/>
            <person name="Li C.-M."/>
            <person name="Wang S."/>
            <person name="Du Z.-J."/>
        </authorList>
    </citation>
    <scope>NUCLEOTIDE SEQUENCE [LARGE SCALE GENOMIC DNA]</scope>
    <source>
        <strain evidence="14 15">FA350</strain>
    </source>
</reference>
<keyword evidence="7" id="KW-0630">Potassium</keyword>
<feature type="transmembrane region" description="Helical" evidence="12">
    <location>
        <begin position="243"/>
        <end position="267"/>
    </location>
</feature>
<keyword evidence="5" id="KW-0631">Potassium channel</keyword>
<dbReference type="SUPFAM" id="SSF81324">
    <property type="entry name" value="Voltage-gated potassium channels"/>
    <property type="match status" value="1"/>
</dbReference>
<dbReference type="OrthoDB" id="9799090at2"/>
<name>A0A2Z4FIW6_9DELT</name>
<keyword evidence="15" id="KW-1185">Reference proteome</keyword>
<dbReference type="GO" id="GO:0005249">
    <property type="term" value="F:voltage-gated potassium channel activity"/>
    <property type="evidence" value="ECO:0007669"/>
    <property type="project" value="InterPro"/>
</dbReference>
<evidence type="ECO:0000313" key="15">
    <source>
        <dbReference type="Proteomes" id="UP000249799"/>
    </source>
</evidence>
<dbReference type="EMBL" id="CP030032">
    <property type="protein sequence ID" value="AWV88608.1"/>
    <property type="molecule type" value="Genomic_DNA"/>
</dbReference>
<dbReference type="GO" id="GO:0001508">
    <property type="term" value="P:action potential"/>
    <property type="evidence" value="ECO:0007669"/>
    <property type="project" value="TreeGrafter"/>
</dbReference>
<evidence type="ECO:0000256" key="1">
    <source>
        <dbReference type="ARBA" id="ARBA00004141"/>
    </source>
</evidence>
<dbReference type="Pfam" id="PF00520">
    <property type="entry name" value="Ion_trans"/>
    <property type="match status" value="1"/>
</dbReference>
<dbReference type="Gene3D" id="1.10.287.70">
    <property type="match status" value="1"/>
</dbReference>
<evidence type="ECO:0000256" key="4">
    <source>
        <dbReference type="ARBA" id="ARBA00022692"/>
    </source>
</evidence>
<comment type="subcellular location">
    <subcellularLocation>
        <location evidence="1">Membrane</location>
        <topology evidence="1">Multi-pass membrane protein</topology>
    </subcellularLocation>
</comment>
<evidence type="ECO:0000256" key="7">
    <source>
        <dbReference type="ARBA" id="ARBA00022958"/>
    </source>
</evidence>
<feature type="transmembrane region" description="Helical" evidence="12">
    <location>
        <begin position="124"/>
        <end position="147"/>
    </location>
</feature>
<evidence type="ECO:0000313" key="14">
    <source>
        <dbReference type="EMBL" id="AWV88608.1"/>
    </source>
</evidence>
<organism evidence="14 15">
    <name type="scientific">Bradymonas sediminis</name>
    <dbReference type="NCBI Taxonomy" id="1548548"/>
    <lineage>
        <taxon>Bacteria</taxon>
        <taxon>Deltaproteobacteria</taxon>
        <taxon>Bradymonadales</taxon>
        <taxon>Bradymonadaceae</taxon>
        <taxon>Bradymonas</taxon>
    </lineage>
</organism>
<evidence type="ECO:0000256" key="11">
    <source>
        <dbReference type="ARBA" id="ARBA00023303"/>
    </source>
</evidence>
<sequence length="285" mass="32099">MSRFLLDASGSVENTPLESPRSLQLSHLKGLFVKKLRRQFYYLLEDDHADTLGPQIVEYGLATLITINIIALMLSTMPELQAYDAAFVAIERLSVVLFSVEYILRVWCVAERLEDPFWGRVKFIFHPLMLIDLMAVAPGYFTGPLDLRFARSFRLIRILKLTRHSTALSLIIEVLRRKREELFSVALISVLMLVMASGMIYYAEHPTQPEAFSSIPESMWWAVMTMTTVGYGDVTPVTTAGRIIGGLVALTGVGFFAMPAGILAYGFSEVISEKKQKLKEAKRPR</sequence>
<evidence type="ECO:0000256" key="12">
    <source>
        <dbReference type="SAM" id="Phobius"/>
    </source>
</evidence>
<dbReference type="AlphaFoldDB" id="A0A2Z4FIW6"/>
<keyword evidence="10 12" id="KW-0472">Membrane</keyword>
<keyword evidence="6" id="KW-0851">Voltage-gated channel</keyword>
<dbReference type="KEGG" id="bsed:DN745_04360"/>
<gene>
    <name evidence="14" type="ORF">DN745_04360</name>
</gene>
<feature type="domain" description="Ion transport" evidence="13">
    <location>
        <begin position="57"/>
        <end position="273"/>
    </location>
</feature>
<evidence type="ECO:0000256" key="8">
    <source>
        <dbReference type="ARBA" id="ARBA00022989"/>
    </source>
</evidence>
<evidence type="ECO:0000259" key="13">
    <source>
        <dbReference type="Pfam" id="PF00520"/>
    </source>
</evidence>
<dbReference type="InterPro" id="IPR028325">
    <property type="entry name" value="VG_K_chnl"/>
</dbReference>
<dbReference type="Gene3D" id="1.20.120.350">
    <property type="entry name" value="Voltage-gated potassium channels. Chain C"/>
    <property type="match status" value="1"/>
</dbReference>
<evidence type="ECO:0000256" key="10">
    <source>
        <dbReference type="ARBA" id="ARBA00023136"/>
    </source>
</evidence>
<keyword evidence="4 12" id="KW-0812">Transmembrane</keyword>
<feature type="transmembrane region" description="Helical" evidence="12">
    <location>
        <begin position="182"/>
        <end position="203"/>
    </location>
</feature>
<keyword evidence="8 12" id="KW-1133">Transmembrane helix</keyword>
<feature type="transmembrane region" description="Helical" evidence="12">
    <location>
        <begin position="56"/>
        <end position="74"/>
    </location>
</feature>
<evidence type="ECO:0000256" key="9">
    <source>
        <dbReference type="ARBA" id="ARBA00023065"/>
    </source>
</evidence>
<keyword evidence="2" id="KW-0813">Transport</keyword>
<dbReference type="PANTHER" id="PTHR11537">
    <property type="entry name" value="VOLTAGE-GATED POTASSIUM CHANNEL"/>
    <property type="match status" value="1"/>
</dbReference>
<dbReference type="InterPro" id="IPR005821">
    <property type="entry name" value="Ion_trans_dom"/>
</dbReference>
<evidence type="ECO:0000256" key="2">
    <source>
        <dbReference type="ARBA" id="ARBA00022448"/>
    </source>
</evidence>
<keyword evidence="9" id="KW-0406">Ion transport</keyword>
<accession>A0A2Z4FIW6</accession>
<proteinExistence type="predicted"/>
<evidence type="ECO:0000256" key="6">
    <source>
        <dbReference type="ARBA" id="ARBA00022882"/>
    </source>
</evidence>
<protein>
    <submittedName>
        <fullName evidence="14">Ion transporter</fullName>
    </submittedName>
</protein>
<dbReference type="GO" id="GO:0008076">
    <property type="term" value="C:voltage-gated potassium channel complex"/>
    <property type="evidence" value="ECO:0007669"/>
    <property type="project" value="InterPro"/>
</dbReference>
<keyword evidence="3" id="KW-0633">Potassium transport</keyword>
<evidence type="ECO:0000256" key="3">
    <source>
        <dbReference type="ARBA" id="ARBA00022538"/>
    </source>
</evidence>
<dbReference type="Proteomes" id="UP000249799">
    <property type="component" value="Chromosome"/>
</dbReference>
<dbReference type="PRINTS" id="PR00169">
    <property type="entry name" value="KCHANNEL"/>
</dbReference>
<keyword evidence="11" id="KW-0407">Ion channel</keyword>
<dbReference type="InterPro" id="IPR027359">
    <property type="entry name" value="Volt_channel_dom_sf"/>
</dbReference>